<gene>
    <name evidence="2" type="ORF">Cgig2_006795</name>
</gene>
<feature type="compositionally biased region" description="Basic and acidic residues" evidence="1">
    <location>
        <begin position="168"/>
        <end position="179"/>
    </location>
</feature>
<dbReference type="Proteomes" id="UP001153076">
    <property type="component" value="Unassembled WGS sequence"/>
</dbReference>
<name>A0A9Q1JJN7_9CARY</name>
<evidence type="ECO:0000313" key="2">
    <source>
        <dbReference type="EMBL" id="KAJ8428072.1"/>
    </source>
</evidence>
<sequence>MAGCSTGTDFAADDCQLCIPFVVWDHARLRRASAQGDGRHASVVVRRGECLKRAEAWASVRLKVRREAMTKRGLWNLKGPLARTGKLKEKKPQLTLSKLQNQKLKLLDRNPRSSAQGLQVYLSFLCRCPEQQSLSPPLNPIMMNFKYSPSTGGVDMLFAADGESGPSCREEKATPHAEEGALNVVIDDE</sequence>
<protein>
    <submittedName>
        <fullName evidence="2">Uncharacterized protein</fullName>
    </submittedName>
</protein>
<dbReference type="EMBL" id="JAKOGI010001055">
    <property type="protein sequence ID" value="KAJ8428072.1"/>
    <property type="molecule type" value="Genomic_DNA"/>
</dbReference>
<feature type="region of interest" description="Disordered" evidence="1">
    <location>
        <begin position="162"/>
        <end position="189"/>
    </location>
</feature>
<dbReference type="AlphaFoldDB" id="A0A9Q1JJN7"/>
<proteinExistence type="predicted"/>
<accession>A0A9Q1JJN7</accession>
<organism evidence="2 3">
    <name type="scientific">Carnegiea gigantea</name>
    <dbReference type="NCBI Taxonomy" id="171969"/>
    <lineage>
        <taxon>Eukaryota</taxon>
        <taxon>Viridiplantae</taxon>
        <taxon>Streptophyta</taxon>
        <taxon>Embryophyta</taxon>
        <taxon>Tracheophyta</taxon>
        <taxon>Spermatophyta</taxon>
        <taxon>Magnoliopsida</taxon>
        <taxon>eudicotyledons</taxon>
        <taxon>Gunneridae</taxon>
        <taxon>Pentapetalae</taxon>
        <taxon>Caryophyllales</taxon>
        <taxon>Cactineae</taxon>
        <taxon>Cactaceae</taxon>
        <taxon>Cactoideae</taxon>
        <taxon>Echinocereeae</taxon>
        <taxon>Carnegiea</taxon>
    </lineage>
</organism>
<keyword evidence="3" id="KW-1185">Reference proteome</keyword>
<evidence type="ECO:0000256" key="1">
    <source>
        <dbReference type="SAM" id="MobiDB-lite"/>
    </source>
</evidence>
<evidence type="ECO:0000313" key="3">
    <source>
        <dbReference type="Proteomes" id="UP001153076"/>
    </source>
</evidence>
<comment type="caution">
    <text evidence="2">The sequence shown here is derived from an EMBL/GenBank/DDBJ whole genome shotgun (WGS) entry which is preliminary data.</text>
</comment>
<reference evidence="2" key="1">
    <citation type="submission" date="2022-04" db="EMBL/GenBank/DDBJ databases">
        <title>Carnegiea gigantea Genome sequencing and assembly v2.</title>
        <authorList>
            <person name="Copetti D."/>
            <person name="Sanderson M.J."/>
            <person name="Burquez A."/>
            <person name="Wojciechowski M.F."/>
        </authorList>
    </citation>
    <scope>NUCLEOTIDE SEQUENCE</scope>
    <source>
        <strain evidence="2">SGP5-SGP5p</strain>
        <tissue evidence="2">Aerial part</tissue>
    </source>
</reference>